<organism evidence="2 3">
    <name type="scientific">Leucosporidium creatinivorum</name>
    <dbReference type="NCBI Taxonomy" id="106004"/>
    <lineage>
        <taxon>Eukaryota</taxon>
        <taxon>Fungi</taxon>
        <taxon>Dikarya</taxon>
        <taxon>Basidiomycota</taxon>
        <taxon>Pucciniomycotina</taxon>
        <taxon>Microbotryomycetes</taxon>
        <taxon>Leucosporidiales</taxon>
        <taxon>Leucosporidium</taxon>
    </lineage>
</organism>
<gene>
    <name evidence="2" type="ORF">BCR35DRAFT_334172</name>
</gene>
<dbReference type="Proteomes" id="UP000193467">
    <property type="component" value="Unassembled WGS sequence"/>
</dbReference>
<evidence type="ECO:0000256" key="1">
    <source>
        <dbReference type="SAM" id="MobiDB-lite"/>
    </source>
</evidence>
<dbReference type="AlphaFoldDB" id="A0A1Y2EHJ5"/>
<protein>
    <submittedName>
        <fullName evidence="2">Uncharacterized protein</fullName>
    </submittedName>
</protein>
<evidence type="ECO:0000313" key="2">
    <source>
        <dbReference type="EMBL" id="ORY70804.1"/>
    </source>
</evidence>
<name>A0A1Y2EHJ5_9BASI</name>
<evidence type="ECO:0000313" key="3">
    <source>
        <dbReference type="Proteomes" id="UP000193467"/>
    </source>
</evidence>
<dbReference type="InParanoid" id="A0A1Y2EHJ5"/>
<keyword evidence="3" id="KW-1185">Reference proteome</keyword>
<comment type="caution">
    <text evidence="2">The sequence shown here is derived from an EMBL/GenBank/DDBJ whole genome shotgun (WGS) entry which is preliminary data.</text>
</comment>
<reference evidence="2 3" key="1">
    <citation type="submission" date="2016-07" db="EMBL/GenBank/DDBJ databases">
        <title>Pervasive Adenine N6-methylation of Active Genes in Fungi.</title>
        <authorList>
            <consortium name="DOE Joint Genome Institute"/>
            <person name="Mondo S.J."/>
            <person name="Dannebaum R.O."/>
            <person name="Kuo R.C."/>
            <person name="Labutti K."/>
            <person name="Haridas S."/>
            <person name="Kuo A."/>
            <person name="Salamov A."/>
            <person name="Ahrendt S.R."/>
            <person name="Lipzen A."/>
            <person name="Sullivan W."/>
            <person name="Andreopoulos W.B."/>
            <person name="Clum A."/>
            <person name="Lindquist E."/>
            <person name="Daum C."/>
            <person name="Ramamoorthy G.K."/>
            <person name="Gryganskyi A."/>
            <person name="Culley D."/>
            <person name="Magnuson J.K."/>
            <person name="James T.Y."/>
            <person name="O'Malley M.A."/>
            <person name="Stajich J.E."/>
            <person name="Spatafora J.W."/>
            <person name="Visel A."/>
            <person name="Grigoriev I.V."/>
        </authorList>
    </citation>
    <scope>NUCLEOTIDE SEQUENCE [LARGE SCALE GENOMIC DNA]</scope>
    <source>
        <strain evidence="2 3">62-1032</strain>
    </source>
</reference>
<accession>A0A1Y2EHJ5</accession>
<feature type="compositionally biased region" description="Acidic residues" evidence="1">
    <location>
        <begin position="265"/>
        <end position="287"/>
    </location>
</feature>
<sequence length="287" mass="31882">MRCEIRSLVPSQEELTFWPKLFLCLLLSSHNLLKSLTRRNGASTYALAFAVVDSPITALATKVTGHGASPCTPLIHIFSNISTSTPIDELTTEIEKAVALWREKESKEARRMSPDSPSVFVTASLDFILPYFQRTPAPSPVRPPVLEVSNNFGLGASQANVFVVALKDDKSLNTLKDLLKDKIESIVQSMEQEKAFPSLELVQAPSAEAAEQLSKESVEQFELTLRDDGMLESIAGERELELEAVVVLKKSEEGWAEVAGVDFAREEEEEEEEEEENELDEVDEEQI</sequence>
<feature type="region of interest" description="Disordered" evidence="1">
    <location>
        <begin position="261"/>
        <end position="287"/>
    </location>
</feature>
<dbReference type="EMBL" id="MCGR01000054">
    <property type="protein sequence ID" value="ORY70804.1"/>
    <property type="molecule type" value="Genomic_DNA"/>
</dbReference>
<proteinExistence type="predicted"/>